<dbReference type="AlphaFoldDB" id="A0AAV5VTN5"/>
<organism evidence="2 3">
    <name type="scientific">Pristionchus fissidentatus</name>
    <dbReference type="NCBI Taxonomy" id="1538716"/>
    <lineage>
        <taxon>Eukaryota</taxon>
        <taxon>Metazoa</taxon>
        <taxon>Ecdysozoa</taxon>
        <taxon>Nematoda</taxon>
        <taxon>Chromadorea</taxon>
        <taxon>Rhabditida</taxon>
        <taxon>Rhabditina</taxon>
        <taxon>Diplogasteromorpha</taxon>
        <taxon>Diplogasteroidea</taxon>
        <taxon>Neodiplogasteridae</taxon>
        <taxon>Pristionchus</taxon>
    </lineage>
</organism>
<name>A0AAV5VTN5_9BILA</name>
<feature type="non-terminal residue" evidence="2">
    <location>
        <position position="188"/>
    </location>
</feature>
<feature type="transmembrane region" description="Helical" evidence="1">
    <location>
        <begin position="6"/>
        <end position="30"/>
    </location>
</feature>
<dbReference type="InterPro" id="IPR019429">
    <property type="entry name" value="7TM_GPCR_serpentine_rcpt_Sri"/>
</dbReference>
<gene>
    <name evidence="2" type="ORF">PFISCL1PPCAC_14344</name>
</gene>
<dbReference type="Proteomes" id="UP001432322">
    <property type="component" value="Unassembled WGS sequence"/>
</dbReference>
<comment type="caution">
    <text evidence="2">The sequence shown here is derived from an EMBL/GenBank/DDBJ whole genome shotgun (WGS) entry which is preliminary data.</text>
</comment>
<evidence type="ECO:0000256" key="1">
    <source>
        <dbReference type="SAM" id="Phobius"/>
    </source>
</evidence>
<feature type="transmembrane region" description="Helical" evidence="1">
    <location>
        <begin position="132"/>
        <end position="151"/>
    </location>
</feature>
<dbReference type="PANTHER" id="PTHR45830:SF15">
    <property type="entry name" value="SERPENTINE RECEPTOR, CLASS I"/>
    <property type="match status" value="1"/>
</dbReference>
<feature type="transmembrane region" description="Helical" evidence="1">
    <location>
        <begin position="60"/>
        <end position="81"/>
    </location>
</feature>
<feature type="transmembrane region" description="Helical" evidence="1">
    <location>
        <begin position="93"/>
        <end position="112"/>
    </location>
</feature>
<reference evidence="2" key="1">
    <citation type="submission" date="2023-10" db="EMBL/GenBank/DDBJ databases">
        <title>Genome assembly of Pristionchus species.</title>
        <authorList>
            <person name="Yoshida K."/>
            <person name="Sommer R.J."/>
        </authorList>
    </citation>
    <scope>NUCLEOTIDE SEQUENCE</scope>
    <source>
        <strain evidence="2">RS5133</strain>
    </source>
</reference>
<dbReference type="EMBL" id="BTSY01000004">
    <property type="protein sequence ID" value="GMT23047.1"/>
    <property type="molecule type" value="Genomic_DNA"/>
</dbReference>
<dbReference type="PANTHER" id="PTHR45830">
    <property type="entry name" value="SERPENTINE RECEPTOR, CLASS I"/>
    <property type="match status" value="1"/>
</dbReference>
<dbReference type="Pfam" id="PF10327">
    <property type="entry name" value="7TM_GPCR_Sri"/>
    <property type="match status" value="1"/>
</dbReference>
<keyword evidence="1" id="KW-0472">Membrane</keyword>
<evidence type="ECO:0008006" key="4">
    <source>
        <dbReference type="Google" id="ProtNLM"/>
    </source>
</evidence>
<proteinExistence type="predicted"/>
<evidence type="ECO:0000313" key="2">
    <source>
        <dbReference type="EMBL" id="GMT23047.1"/>
    </source>
</evidence>
<evidence type="ECO:0000313" key="3">
    <source>
        <dbReference type="Proteomes" id="UP001432322"/>
    </source>
</evidence>
<keyword evidence="3" id="KW-1185">Reference proteome</keyword>
<protein>
    <recommendedName>
        <fullName evidence="4">G protein-coupled receptor</fullName>
    </recommendedName>
</protein>
<sequence length="188" mass="21390">RIISDDLLVIICSTIGFVSLAINIGCFFLLVKVHEIYGRRFLIILITLQVLLTIENFHFTVLYIPFMYITLSGGYCIGLMCGRHLLPFQLHEAFSIFLLVNISGMFMVLLFYRHQSVLNASSALKLRGFASHAIVFLLLTGINALPIAYSIRNIMASAEKPERLLRKQCPQCDWIEKRRNFGVMSAQD</sequence>
<keyword evidence="1" id="KW-1133">Transmembrane helix</keyword>
<keyword evidence="1" id="KW-0812">Transmembrane</keyword>
<feature type="non-terminal residue" evidence="2">
    <location>
        <position position="1"/>
    </location>
</feature>
<accession>A0AAV5VTN5</accession>